<comment type="caution">
    <text evidence="10">The sequence shown here is derived from an EMBL/GenBank/DDBJ whole genome shotgun (WGS) entry which is preliminary data.</text>
</comment>
<dbReference type="PANTHER" id="PTHR43357">
    <property type="entry name" value="INNER MEMBRANE ABC TRANSPORTER PERMEASE PROTEIN YDCV"/>
    <property type="match status" value="1"/>
</dbReference>
<organism evidence="10 11">
    <name type="scientific">Jiangella asiatica</name>
    <dbReference type="NCBI Taxonomy" id="2530372"/>
    <lineage>
        <taxon>Bacteria</taxon>
        <taxon>Bacillati</taxon>
        <taxon>Actinomycetota</taxon>
        <taxon>Actinomycetes</taxon>
        <taxon>Jiangellales</taxon>
        <taxon>Jiangellaceae</taxon>
        <taxon>Jiangella</taxon>
    </lineage>
</organism>
<evidence type="ECO:0000256" key="5">
    <source>
        <dbReference type="ARBA" id="ARBA00022692"/>
    </source>
</evidence>
<reference evidence="10 11" key="1">
    <citation type="submission" date="2019-03" db="EMBL/GenBank/DDBJ databases">
        <title>Draft genome sequences of novel Actinobacteria.</title>
        <authorList>
            <person name="Sahin N."/>
            <person name="Ay H."/>
            <person name="Saygin H."/>
        </authorList>
    </citation>
    <scope>NUCLEOTIDE SEQUENCE [LARGE SCALE GENOMIC DNA]</scope>
    <source>
        <strain evidence="10 11">5K138</strain>
    </source>
</reference>
<name>A0A4R5DBB4_9ACTN</name>
<protein>
    <submittedName>
        <fullName evidence="10">Iron ABC transporter permease</fullName>
    </submittedName>
</protein>
<evidence type="ECO:0000256" key="6">
    <source>
        <dbReference type="ARBA" id="ARBA00022989"/>
    </source>
</evidence>
<dbReference type="AlphaFoldDB" id="A0A4R5DBB4"/>
<dbReference type="GO" id="GO:0005886">
    <property type="term" value="C:plasma membrane"/>
    <property type="evidence" value="ECO:0007669"/>
    <property type="project" value="UniProtKB-SubCell"/>
</dbReference>
<proteinExistence type="inferred from homology"/>
<dbReference type="InterPro" id="IPR035906">
    <property type="entry name" value="MetI-like_sf"/>
</dbReference>
<evidence type="ECO:0000256" key="1">
    <source>
        <dbReference type="ARBA" id="ARBA00004429"/>
    </source>
</evidence>
<dbReference type="PANTHER" id="PTHR43357:SF4">
    <property type="entry name" value="INNER MEMBRANE ABC TRANSPORTER PERMEASE PROTEIN YDCV"/>
    <property type="match status" value="1"/>
</dbReference>
<feature type="transmembrane region" description="Helical" evidence="8">
    <location>
        <begin position="353"/>
        <end position="373"/>
    </location>
</feature>
<dbReference type="RefSeq" id="WP_131894990.1">
    <property type="nucleotide sequence ID" value="NZ_SMKZ01000015.1"/>
</dbReference>
<feature type="transmembrane region" description="Helical" evidence="8">
    <location>
        <begin position="46"/>
        <end position="74"/>
    </location>
</feature>
<feature type="transmembrane region" description="Helical" evidence="8">
    <location>
        <begin position="192"/>
        <end position="214"/>
    </location>
</feature>
<accession>A0A4R5DBB4</accession>
<dbReference type="GO" id="GO:0055085">
    <property type="term" value="P:transmembrane transport"/>
    <property type="evidence" value="ECO:0007669"/>
    <property type="project" value="InterPro"/>
</dbReference>
<dbReference type="Proteomes" id="UP000294739">
    <property type="component" value="Unassembled WGS sequence"/>
</dbReference>
<evidence type="ECO:0000256" key="7">
    <source>
        <dbReference type="ARBA" id="ARBA00023136"/>
    </source>
</evidence>
<dbReference type="PROSITE" id="PS50928">
    <property type="entry name" value="ABC_TM1"/>
    <property type="match status" value="2"/>
</dbReference>
<evidence type="ECO:0000256" key="8">
    <source>
        <dbReference type="RuleBase" id="RU363032"/>
    </source>
</evidence>
<dbReference type="Pfam" id="PF00528">
    <property type="entry name" value="BPD_transp_1"/>
    <property type="match status" value="2"/>
</dbReference>
<dbReference type="InParanoid" id="A0A4R5DBB4"/>
<feature type="transmembrane region" description="Helical" evidence="8">
    <location>
        <begin position="385"/>
        <end position="407"/>
    </location>
</feature>
<keyword evidence="11" id="KW-1185">Reference proteome</keyword>
<sequence>MFVIVAGFIAFSVVAPSVGIFGNSFFESGSGLTLRWYRETLTSPGVLSATLNTAMVVVGATTIALVSGVVLAWLVSRTDIPFARVLTIVPVMPLFFPPVVGAVAWVLLLAPEVGLINEFLRAVTGGAVGPVNIYNVWGVTWVVGIYITPYVYLMIANAFQQYDGAYEEAARTAGVSTLTVLTRITIPLLRPAIMAGAMLAFITALAQFSIPAIIGKTGDVDVYTTLIYDMLRSYPRQLDSAAVLSSIMVIVTMGVLWYQRRLLRRSSRFVTMSGKGLRRTRLSLGSWRWPLFVGIVLYVLITVVLPAFALLNVSVRRHWSATLSLEGVTLDNFTWLTDGFNLATESMLNSGRLSVIGATIGMLLSVLIAYTVVRSRLKGRSVLDYLATFPSAVPATVLGAGLLMIYLGPPIALYGSNVLLLIAYVAHFLPQGTRTATAAFHQISPEMDEASYVCGASWPTTFRRIAVPLIGPIVAGGWLFLFVLMSRELSASVLIASPSTPVVSVVILDLWGNGSVPQLAAVSMVVLVLSAILTMVVQRVGNRGGAR</sequence>
<evidence type="ECO:0000313" key="11">
    <source>
        <dbReference type="Proteomes" id="UP000294739"/>
    </source>
</evidence>
<keyword evidence="2 8" id="KW-0813">Transport</keyword>
<comment type="subcellular location">
    <subcellularLocation>
        <location evidence="1">Cell inner membrane</location>
        <topology evidence="1">Multi-pass membrane protein</topology>
    </subcellularLocation>
    <subcellularLocation>
        <location evidence="8">Cell membrane</location>
        <topology evidence="8">Multi-pass membrane protein</topology>
    </subcellularLocation>
</comment>
<evidence type="ECO:0000256" key="2">
    <source>
        <dbReference type="ARBA" id="ARBA00022448"/>
    </source>
</evidence>
<dbReference type="CDD" id="cd06261">
    <property type="entry name" value="TM_PBP2"/>
    <property type="match status" value="2"/>
</dbReference>
<feature type="transmembrane region" description="Helical" evidence="8">
    <location>
        <begin position="465"/>
        <end position="484"/>
    </location>
</feature>
<evidence type="ECO:0000259" key="9">
    <source>
        <dbReference type="PROSITE" id="PS50928"/>
    </source>
</evidence>
<evidence type="ECO:0000256" key="4">
    <source>
        <dbReference type="ARBA" id="ARBA00022519"/>
    </source>
</evidence>
<gene>
    <name evidence="10" type="ORF">E1269_12765</name>
</gene>
<feature type="transmembrane region" description="Helical" evidence="8">
    <location>
        <begin position="86"/>
        <end position="111"/>
    </location>
</feature>
<keyword evidence="3" id="KW-1003">Cell membrane</keyword>
<dbReference type="OrthoDB" id="5100908at2"/>
<comment type="similarity">
    <text evidence="8">Belongs to the binding-protein-dependent transport system permease family.</text>
</comment>
<keyword evidence="7 8" id="KW-0472">Membrane</keyword>
<evidence type="ECO:0000313" key="10">
    <source>
        <dbReference type="EMBL" id="TDE10177.1"/>
    </source>
</evidence>
<dbReference type="EMBL" id="SMKZ01000015">
    <property type="protein sequence ID" value="TDE10177.1"/>
    <property type="molecule type" value="Genomic_DNA"/>
</dbReference>
<feature type="domain" description="ABC transmembrane type-1" evidence="9">
    <location>
        <begin position="50"/>
        <end position="259"/>
    </location>
</feature>
<evidence type="ECO:0000256" key="3">
    <source>
        <dbReference type="ARBA" id="ARBA00022475"/>
    </source>
</evidence>
<dbReference type="Gene3D" id="1.10.3720.10">
    <property type="entry name" value="MetI-like"/>
    <property type="match status" value="2"/>
</dbReference>
<keyword evidence="5 8" id="KW-0812">Transmembrane</keyword>
<feature type="domain" description="ABC transmembrane type-1" evidence="9">
    <location>
        <begin position="347"/>
        <end position="537"/>
    </location>
</feature>
<feature type="transmembrane region" description="Helical" evidence="8">
    <location>
        <begin position="518"/>
        <end position="537"/>
    </location>
</feature>
<dbReference type="SUPFAM" id="SSF161098">
    <property type="entry name" value="MetI-like"/>
    <property type="match status" value="2"/>
</dbReference>
<dbReference type="InterPro" id="IPR000515">
    <property type="entry name" value="MetI-like"/>
</dbReference>
<feature type="transmembrane region" description="Helical" evidence="8">
    <location>
        <begin position="131"/>
        <end position="153"/>
    </location>
</feature>
<feature type="transmembrane region" description="Helical" evidence="8">
    <location>
        <begin position="289"/>
        <end position="311"/>
    </location>
</feature>
<keyword evidence="6 8" id="KW-1133">Transmembrane helix</keyword>
<feature type="transmembrane region" description="Helical" evidence="8">
    <location>
        <begin position="240"/>
        <end position="258"/>
    </location>
</feature>
<keyword evidence="4" id="KW-0997">Cell inner membrane</keyword>